<evidence type="ECO:0000256" key="7">
    <source>
        <dbReference type="SAM" id="Phobius"/>
    </source>
</evidence>
<dbReference type="HOGENOM" id="CLU_033863_21_1_11"/>
<evidence type="ECO:0000256" key="3">
    <source>
        <dbReference type="ARBA" id="ARBA00022475"/>
    </source>
</evidence>
<dbReference type="Proteomes" id="UP000006075">
    <property type="component" value="Unassembled WGS sequence"/>
</dbReference>
<evidence type="ECO:0000256" key="5">
    <source>
        <dbReference type="ARBA" id="ARBA00022989"/>
    </source>
</evidence>
<comment type="similarity">
    <text evidence="2">Belongs to the EamA transporter family.</text>
</comment>
<feature type="transmembrane region" description="Helical" evidence="7">
    <location>
        <begin position="75"/>
        <end position="94"/>
    </location>
</feature>
<name>K0YX56_9ACTO</name>
<dbReference type="PANTHER" id="PTHR42920">
    <property type="entry name" value="OS03G0707200 PROTEIN-RELATED"/>
    <property type="match status" value="1"/>
</dbReference>
<feature type="transmembrane region" description="Helical" evidence="7">
    <location>
        <begin position="125"/>
        <end position="146"/>
    </location>
</feature>
<feature type="transmembrane region" description="Helical" evidence="7">
    <location>
        <begin position="152"/>
        <end position="173"/>
    </location>
</feature>
<feature type="transmembrane region" description="Helical" evidence="7">
    <location>
        <begin position="238"/>
        <end position="259"/>
    </location>
</feature>
<dbReference type="InterPro" id="IPR037185">
    <property type="entry name" value="EmrE-like"/>
</dbReference>
<feature type="transmembrane region" description="Helical" evidence="7">
    <location>
        <begin position="185"/>
        <end position="207"/>
    </location>
</feature>
<comment type="subcellular location">
    <subcellularLocation>
        <location evidence="1">Cell membrane</location>
        <topology evidence="1">Multi-pass membrane protein</topology>
    </subcellularLocation>
</comment>
<feature type="transmembrane region" description="Helical" evidence="7">
    <location>
        <begin position="100"/>
        <end position="118"/>
    </location>
</feature>
<sequence>MHSESKRLSLVAAAALVVVSAVWGSTFFIIKDLVSIIPPLDFLGVRFFLAGAIIAIFRIGSLLRVNWRVWRRGMILGLIYGLAQVCQTIGLGYTHASVSGFISATYVVLTPVVLFALFRTRIPPITWLAVFLATVALGVLSLQGLSAGTGEGITFIGALFYALHIALMGYWAPKGNQVELGTIQLITLGIFCTICASGGGIVLPSGGKQWCQMLYMVIFAAVLAIVTQTWAQSHISATATALILTTEPFFAAAFAIAFGGERFTFRLALGGALMIIAMVVSEIGPKCSYSWNKWRNSKAAAKQSV</sequence>
<evidence type="ECO:0000256" key="4">
    <source>
        <dbReference type="ARBA" id="ARBA00022692"/>
    </source>
</evidence>
<proteinExistence type="inferred from homology"/>
<accession>K0YX56</accession>
<dbReference type="InterPro" id="IPR051258">
    <property type="entry name" value="Diverse_Substrate_Transporter"/>
</dbReference>
<dbReference type="InterPro" id="IPR000620">
    <property type="entry name" value="EamA_dom"/>
</dbReference>
<evidence type="ECO:0000313" key="9">
    <source>
        <dbReference type="EMBL" id="EJZ88153.1"/>
    </source>
</evidence>
<gene>
    <name evidence="9" type="ORF">HMPREF9240_00412</name>
</gene>
<keyword evidence="5 7" id="KW-1133">Transmembrane helix</keyword>
<dbReference type="GO" id="GO:0005886">
    <property type="term" value="C:plasma membrane"/>
    <property type="evidence" value="ECO:0007669"/>
    <property type="project" value="UniProtKB-SubCell"/>
</dbReference>
<feature type="domain" description="EamA" evidence="8">
    <location>
        <begin position="152"/>
        <end position="280"/>
    </location>
</feature>
<comment type="caution">
    <text evidence="9">The sequence shown here is derived from an EMBL/GenBank/DDBJ whole genome shotgun (WGS) entry which is preliminary data.</text>
</comment>
<protein>
    <recommendedName>
        <fullName evidence="8">EamA domain-containing protein</fullName>
    </recommendedName>
</protein>
<dbReference type="PATRIC" id="fig|888439.3.peg.417"/>
<feature type="transmembrane region" description="Helical" evidence="7">
    <location>
        <begin position="265"/>
        <end position="285"/>
    </location>
</feature>
<keyword evidence="3" id="KW-1003">Cell membrane</keyword>
<evidence type="ECO:0000313" key="10">
    <source>
        <dbReference type="Proteomes" id="UP000006075"/>
    </source>
</evidence>
<dbReference type="PANTHER" id="PTHR42920:SF5">
    <property type="entry name" value="EAMA DOMAIN-CONTAINING PROTEIN"/>
    <property type="match status" value="1"/>
</dbReference>
<feature type="transmembrane region" description="Helical" evidence="7">
    <location>
        <begin position="43"/>
        <end position="63"/>
    </location>
</feature>
<keyword evidence="10" id="KW-1185">Reference proteome</keyword>
<feature type="domain" description="EamA" evidence="8">
    <location>
        <begin position="14"/>
        <end position="141"/>
    </location>
</feature>
<dbReference type="AlphaFoldDB" id="K0YX56"/>
<reference evidence="9 10" key="1">
    <citation type="submission" date="2012-07" db="EMBL/GenBank/DDBJ databases">
        <title>The Genome Sequence of Actinomyces neuii subsp. anitratus BVS029A5.</title>
        <authorList>
            <consortium name="The Broad Institute Genome Sequencing Platform"/>
            <person name="Earl A."/>
            <person name="Ward D."/>
            <person name="Feldgarden M."/>
            <person name="Gevers D."/>
            <person name="Saerens B."/>
            <person name="Vaneechoutte M."/>
            <person name="Walker B."/>
            <person name="Young S.K."/>
            <person name="Zeng Q."/>
            <person name="Gargeya S."/>
            <person name="Fitzgerald M."/>
            <person name="Haas B."/>
            <person name="Abouelleil A."/>
            <person name="Alvarado L."/>
            <person name="Arachchi H.M."/>
            <person name="Berlin A."/>
            <person name="Chapman S.B."/>
            <person name="Goldberg J."/>
            <person name="Griggs A."/>
            <person name="Gujja S."/>
            <person name="Hansen M."/>
            <person name="Howarth C."/>
            <person name="Imamovic A."/>
            <person name="Larimer J."/>
            <person name="McCowen C."/>
            <person name="Montmayeur A."/>
            <person name="Murphy C."/>
            <person name="Neiman D."/>
            <person name="Pearson M."/>
            <person name="Priest M."/>
            <person name="Roberts A."/>
            <person name="Saif S."/>
            <person name="Shea T."/>
            <person name="Sisk P."/>
            <person name="Sykes S."/>
            <person name="Wortman J."/>
            <person name="Nusbaum C."/>
            <person name="Birren B."/>
        </authorList>
    </citation>
    <scope>NUCLEOTIDE SEQUENCE [LARGE SCALE GENOMIC DNA]</scope>
    <source>
        <strain evidence="9 10">BVS029A5</strain>
    </source>
</reference>
<feature type="transmembrane region" description="Helical" evidence="7">
    <location>
        <begin position="213"/>
        <end position="231"/>
    </location>
</feature>
<dbReference type="SUPFAM" id="SSF103481">
    <property type="entry name" value="Multidrug resistance efflux transporter EmrE"/>
    <property type="match status" value="2"/>
</dbReference>
<dbReference type="RefSeq" id="WP_004805371.1">
    <property type="nucleotide sequence ID" value="NZ_JH815213.1"/>
</dbReference>
<keyword evidence="4 7" id="KW-0812">Transmembrane</keyword>
<evidence type="ECO:0000256" key="1">
    <source>
        <dbReference type="ARBA" id="ARBA00004651"/>
    </source>
</evidence>
<keyword evidence="6 7" id="KW-0472">Membrane</keyword>
<evidence type="ECO:0000256" key="6">
    <source>
        <dbReference type="ARBA" id="ARBA00023136"/>
    </source>
</evidence>
<dbReference type="Pfam" id="PF00892">
    <property type="entry name" value="EamA"/>
    <property type="match status" value="2"/>
</dbReference>
<organism evidence="9 10">
    <name type="scientific">Winkia neuii BV029A5</name>
    <dbReference type="NCBI Taxonomy" id="888439"/>
    <lineage>
        <taxon>Bacteria</taxon>
        <taxon>Bacillati</taxon>
        <taxon>Actinomycetota</taxon>
        <taxon>Actinomycetes</taxon>
        <taxon>Actinomycetales</taxon>
        <taxon>Actinomycetaceae</taxon>
        <taxon>Winkia</taxon>
    </lineage>
</organism>
<dbReference type="OrthoDB" id="3182968at2"/>
<dbReference type="eggNOG" id="COG0697">
    <property type="taxonomic scope" value="Bacteria"/>
</dbReference>
<dbReference type="EMBL" id="AGWP01000002">
    <property type="protein sequence ID" value="EJZ88153.1"/>
    <property type="molecule type" value="Genomic_DNA"/>
</dbReference>
<evidence type="ECO:0000256" key="2">
    <source>
        <dbReference type="ARBA" id="ARBA00007362"/>
    </source>
</evidence>
<evidence type="ECO:0000259" key="8">
    <source>
        <dbReference type="Pfam" id="PF00892"/>
    </source>
</evidence>